<evidence type="ECO:0000313" key="2">
    <source>
        <dbReference type="EMBL" id="BAS92777.1"/>
    </source>
</evidence>
<dbReference type="STRING" id="39947.A0A0N7KKB8"/>
<proteinExistence type="predicted"/>
<reference evidence="2 3" key="2">
    <citation type="journal article" date="2013" name="Plant Cell Physiol.">
        <title>Rice Annotation Project Database (RAP-DB): an integrative and interactive database for rice genomics.</title>
        <authorList>
            <person name="Sakai H."/>
            <person name="Lee S.S."/>
            <person name="Tanaka T."/>
            <person name="Numa H."/>
            <person name="Kim J."/>
            <person name="Kawahara Y."/>
            <person name="Wakimoto H."/>
            <person name="Yang C.C."/>
            <person name="Iwamoto M."/>
            <person name="Abe T."/>
            <person name="Yamada Y."/>
            <person name="Muto A."/>
            <person name="Inokuchi H."/>
            <person name="Ikemura T."/>
            <person name="Matsumoto T."/>
            <person name="Sasaki T."/>
            <person name="Itoh T."/>
        </authorList>
    </citation>
    <scope>NUCLEOTIDE SEQUENCE [LARGE SCALE GENOMIC DNA]</scope>
    <source>
        <strain evidence="3">cv. Nipponbare</strain>
    </source>
</reference>
<feature type="region of interest" description="Disordered" evidence="1">
    <location>
        <begin position="150"/>
        <end position="183"/>
    </location>
</feature>
<dbReference type="AlphaFoldDB" id="A0A0N7KKB8"/>
<feature type="non-terminal residue" evidence="2">
    <location>
        <position position="1"/>
    </location>
</feature>
<dbReference type="Proteomes" id="UP000059680">
    <property type="component" value="Chromosome 5"/>
</dbReference>
<sequence length="183" mass="20321">ELRAVAVSHTDAEDGCAPEWRTVASLLPCRIEEEKVAAPAVAASRTPPSRARGQIWSARGHRDLHNARQGRRRQTQQRWRHRRRAERGGRGGARSAAVGHGRRRRGVVSVAGLSSSLLRVEEEICGAELCPRDTRLATARPTRSLAPWLSQKRLRNASPREQTRAYAGGRLRPKSKRYGDAVS</sequence>
<gene>
    <name evidence="2" type="ordered locus">Os05g0209000</name>
    <name evidence="2" type="ORF">OSNPB_050209000</name>
</gene>
<reference evidence="3" key="1">
    <citation type="journal article" date="2005" name="Nature">
        <title>The map-based sequence of the rice genome.</title>
        <authorList>
            <consortium name="International rice genome sequencing project (IRGSP)"/>
            <person name="Matsumoto T."/>
            <person name="Wu J."/>
            <person name="Kanamori H."/>
            <person name="Katayose Y."/>
            <person name="Fujisawa M."/>
            <person name="Namiki N."/>
            <person name="Mizuno H."/>
            <person name="Yamamoto K."/>
            <person name="Antonio B.A."/>
            <person name="Baba T."/>
            <person name="Sakata K."/>
            <person name="Nagamura Y."/>
            <person name="Aoki H."/>
            <person name="Arikawa K."/>
            <person name="Arita K."/>
            <person name="Bito T."/>
            <person name="Chiden Y."/>
            <person name="Fujitsuka N."/>
            <person name="Fukunaka R."/>
            <person name="Hamada M."/>
            <person name="Harada C."/>
            <person name="Hayashi A."/>
            <person name="Hijishita S."/>
            <person name="Honda M."/>
            <person name="Hosokawa S."/>
            <person name="Ichikawa Y."/>
            <person name="Idonuma A."/>
            <person name="Iijima M."/>
            <person name="Ikeda M."/>
            <person name="Ikeno M."/>
            <person name="Ito K."/>
            <person name="Ito S."/>
            <person name="Ito T."/>
            <person name="Ito Y."/>
            <person name="Ito Y."/>
            <person name="Iwabuchi A."/>
            <person name="Kamiya K."/>
            <person name="Karasawa W."/>
            <person name="Kurita K."/>
            <person name="Katagiri S."/>
            <person name="Kikuta A."/>
            <person name="Kobayashi H."/>
            <person name="Kobayashi N."/>
            <person name="Machita K."/>
            <person name="Maehara T."/>
            <person name="Masukawa M."/>
            <person name="Mizubayashi T."/>
            <person name="Mukai Y."/>
            <person name="Nagasaki H."/>
            <person name="Nagata Y."/>
            <person name="Naito S."/>
            <person name="Nakashima M."/>
            <person name="Nakama Y."/>
            <person name="Nakamichi Y."/>
            <person name="Nakamura M."/>
            <person name="Meguro A."/>
            <person name="Negishi M."/>
            <person name="Ohta I."/>
            <person name="Ohta T."/>
            <person name="Okamoto M."/>
            <person name="Ono N."/>
            <person name="Saji S."/>
            <person name="Sakaguchi M."/>
            <person name="Sakai K."/>
            <person name="Shibata M."/>
            <person name="Shimokawa T."/>
            <person name="Song J."/>
            <person name="Takazaki Y."/>
            <person name="Terasawa K."/>
            <person name="Tsugane M."/>
            <person name="Tsuji K."/>
            <person name="Ueda S."/>
            <person name="Waki K."/>
            <person name="Yamagata H."/>
            <person name="Yamamoto M."/>
            <person name="Yamamoto S."/>
            <person name="Yamane H."/>
            <person name="Yoshiki S."/>
            <person name="Yoshihara R."/>
            <person name="Yukawa K."/>
            <person name="Zhong H."/>
            <person name="Yano M."/>
            <person name="Yuan Q."/>
            <person name="Ouyang S."/>
            <person name="Liu J."/>
            <person name="Jones K.M."/>
            <person name="Gansberger K."/>
            <person name="Moffat K."/>
            <person name="Hill J."/>
            <person name="Bera J."/>
            <person name="Fadrosh D."/>
            <person name="Jin S."/>
            <person name="Johri S."/>
            <person name="Kim M."/>
            <person name="Overton L."/>
            <person name="Reardon M."/>
            <person name="Tsitrin T."/>
            <person name="Vuong H."/>
            <person name="Weaver B."/>
            <person name="Ciecko A."/>
            <person name="Tallon L."/>
            <person name="Jackson J."/>
            <person name="Pai G."/>
            <person name="Aken S.V."/>
            <person name="Utterback T."/>
            <person name="Reidmuller S."/>
            <person name="Feldblyum T."/>
            <person name="Hsiao J."/>
            <person name="Zismann V."/>
            <person name="Iobst S."/>
            <person name="de Vazeille A.R."/>
            <person name="Buell C.R."/>
            <person name="Ying K."/>
            <person name="Li Y."/>
            <person name="Lu T."/>
            <person name="Huang Y."/>
            <person name="Zhao Q."/>
            <person name="Feng Q."/>
            <person name="Zhang L."/>
            <person name="Zhu J."/>
            <person name="Weng Q."/>
            <person name="Mu J."/>
            <person name="Lu Y."/>
            <person name="Fan D."/>
            <person name="Liu Y."/>
            <person name="Guan J."/>
            <person name="Zhang Y."/>
            <person name="Yu S."/>
            <person name="Liu X."/>
            <person name="Zhang Y."/>
            <person name="Hong G."/>
            <person name="Han B."/>
            <person name="Choisne N."/>
            <person name="Demange N."/>
            <person name="Orjeda G."/>
            <person name="Samain S."/>
            <person name="Cattolico L."/>
            <person name="Pelletier E."/>
            <person name="Couloux A."/>
            <person name="Segurens B."/>
            <person name="Wincker P."/>
            <person name="D'Hont A."/>
            <person name="Scarpelli C."/>
            <person name="Weissenbach J."/>
            <person name="Salanoubat M."/>
            <person name="Quetier F."/>
            <person name="Yu Y."/>
            <person name="Kim H.R."/>
            <person name="Rambo T."/>
            <person name="Currie J."/>
            <person name="Collura K."/>
            <person name="Luo M."/>
            <person name="Yang T."/>
            <person name="Ammiraju J.S.S."/>
            <person name="Engler F."/>
            <person name="Soderlund C."/>
            <person name="Wing R.A."/>
            <person name="Palmer L.E."/>
            <person name="de la Bastide M."/>
            <person name="Spiegel L."/>
            <person name="Nascimento L."/>
            <person name="Zutavern T."/>
            <person name="O'Shaughnessy A."/>
            <person name="Dike S."/>
            <person name="Dedhia N."/>
            <person name="Preston R."/>
            <person name="Balija V."/>
            <person name="McCombie W.R."/>
            <person name="Chow T."/>
            <person name="Chen H."/>
            <person name="Chung M."/>
            <person name="Chen C."/>
            <person name="Shaw J."/>
            <person name="Wu H."/>
            <person name="Hsiao K."/>
            <person name="Chao Y."/>
            <person name="Chu M."/>
            <person name="Cheng C."/>
            <person name="Hour A."/>
            <person name="Lee P."/>
            <person name="Lin S."/>
            <person name="Lin Y."/>
            <person name="Liou J."/>
            <person name="Liu S."/>
            <person name="Hsing Y."/>
            <person name="Raghuvanshi S."/>
            <person name="Mohanty A."/>
            <person name="Bharti A.K."/>
            <person name="Gaur A."/>
            <person name="Gupta V."/>
            <person name="Kumar D."/>
            <person name="Ravi V."/>
            <person name="Vij S."/>
            <person name="Kapur A."/>
            <person name="Khurana P."/>
            <person name="Khurana P."/>
            <person name="Khurana J.P."/>
            <person name="Tyagi A.K."/>
            <person name="Gaikwad K."/>
            <person name="Singh A."/>
            <person name="Dalal V."/>
            <person name="Srivastava S."/>
            <person name="Dixit A."/>
            <person name="Pal A.K."/>
            <person name="Ghazi I.A."/>
            <person name="Yadav M."/>
            <person name="Pandit A."/>
            <person name="Bhargava A."/>
            <person name="Sureshbabu K."/>
            <person name="Batra K."/>
            <person name="Sharma T.R."/>
            <person name="Mohapatra T."/>
            <person name="Singh N.K."/>
            <person name="Messing J."/>
            <person name="Nelson A.B."/>
            <person name="Fuks G."/>
            <person name="Kavchok S."/>
            <person name="Keizer G."/>
            <person name="Linton E."/>
            <person name="Llaca V."/>
            <person name="Song R."/>
            <person name="Tanyolac B."/>
            <person name="Young S."/>
            <person name="Ho-Il K."/>
            <person name="Hahn J.H."/>
            <person name="Sangsakoo G."/>
            <person name="Vanavichit A."/>
            <person name="de Mattos Luiz.A.T."/>
            <person name="Zimmer P.D."/>
            <person name="Malone G."/>
            <person name="Dellagostin O."/>
            <person name="de Oliveira A.C."/>
            <person name="Bevan M."/>
            <person name="Bancroft I."/>
            <person name="Minx P."/>
            <person name="Cordum H."/>
            <person name="Wilson R."/>
            <person name="Cheng Z."/>
            <person name="Jin W."/>
            <person name="Jiang J."/>
            <person name="Leong S.A."/>
            <person name="Iwama H."/>
            <person name="Gojobori T."/>
            <person name="Itoh T."/>
            <person name="Niimura Y."/>
            <person name="Fujii Y."/>
            <person name="Habara T."/>
            <person name="Sakai H."/>
            <person name="Sato Y."/>
            <person name="Wilson G."/>
            <person name="Kumar K."/>
            <person name="McCouch S."/>
            <person name="Juretic N."/>
            <person name="Hoen D."/>
            <person name="Wright S."/>
            <person name="Bruskiewich R."/>
            <person name="Bureau T."/>
            <person name="Miyao A."/>
            <person name="Hirochika H."/>
            <person name="Nishikawa T."/>
            <person name="Kadowaki K."/>
            <person name="Sugiura M."/>
            <person name="Burr B."/>
            <person name="Sasaki T."/>
        </authorList>
    </citation>
    <scope>NUCLEOTIDE SEQUENCE [LARGE SCALE GENOMIC DNA]</scope>
    <source>
        <strain evidence="3">cv. Nipponbare</strain>
    </source>
</reference>
<feature type="compositionally biased region" description="Basic residues" evidence="1">
    <location>
        <begin position="68"/>
        <end position="85"/>
    </location>
</feature>
<name>A0A0N7KKB8_ORYSJ</name>
<keyword evidence="3" id="KW-1185">Reference proteome</keyword>
<evidence type="ECO:0000313" key="3">
    <source>
        <dbReference type="Proteomes" id="UP000059680"/>
    </source>
</evidence>
<dbReference type="EMBL" id="AP014961">
    <property type="protein sequence ID" value="BAS92777.1"/>
    <property type="molecule type" value="Genomic_DNA"/>
</dbReference>
<dbReference type="PaxDb" id="39947-A0A0N7KKB8"/>
<feature type="region of interest" description="Disordered" evidence="1">
    <location>
        <begin position="64"/>
        <end position="102"/>
    </location>
</feature>
<dbReference type="InParanoid" id="A0A0N7KKB8"/>
<reference evidence="2 3" key="3">
    <citation type="journal article" date="2013" name="Rice">
        <title>Improvement of the Oryza sativa Nipponbare reference genome using next generation sequence and optical map data.</title>
        <authorList>
            <person name="Kawahara Y."/>
            <person name="de la Bastide M."/>
            <person name="Hamilton J.P."/>
            <person name="Kanamori H."/>
            <person name="McCombie W.R."/>
            <person name="Ouyang S."/>
            <person name="Schwartz D.C."/>
            <person name="Tanaka T."/>
            <person name="Wu J."/>
            <person name="Zhou S."/>
            <person name="Childs K.L."/>
            <person name="Davidson R.M."/>
            <person name="Lin H."/>
            <person name="Quesada-Ocampo L."/>
            <person name="Vaillancourt B."/>
            <person name="Sakai H."/>
            <person name="Lee S.S."/>
            <person name="Kim J."/>
            <person name="Numa H."/>
            <person name="Itoh T."/>
            <person name="Buell C.R."/>
            <person name="Matsumoto T."/>
        </authorList>
    </citation>
    <scope>NUCLEOTIDE SEQUENCE [LARGE SCALE GENOMIC DNA]</scope>
    <source>
        <strain evidence="3">cv. Nipponbare</strain>
    </source>
</reference>
<evidence type="ECO:0000256" key="1">
    <source>
        <dbReference type="SAM" id="MobiDB-lite"/>
    </source>
</evidence>
<accession>A0A0N7KKB8</accession>
<protein>
    <submittedName>
        <fullName evidence="2">Os05g0209000 protein</fullName>
    </submittedName>
</protein>
<dbReference type="Gramene" id="Os05t0209000-01">
    <property type="protein sequence ID" value="Os05t0209000-01"/>
    <property type="gene ID" value="Os05g0209000"/>
</dbReference>
<organism evidence="2 3">
    <name type="scientific">Oryza sativa subsp. japonica</name>
    <name type="common">Rice</name>
    <dbReference type="NCBI Taxonomy" id="39947"/>
    <lineage>
        <taxon>Eukaryota</taxon>
        <taxon>Viridiplantae</taxon>
        <taxon>Streptophyta</taxon>
        <taxon>Embryophyta</taxon>
        <taxon>Tracheophyta</taxon>
        <taxon>Spermatophyta</taxon>
        <taxon>Magnoliopsida</taxon>
        <taxon>Liliopsida</taxon>
        <taxon>Poales</taxon>
        <taxon>Poaceae</taxon>
        <taxon>BOP clade</taxon>
        <taxon>Oryzoideae</taxon>
        <taxon>Oryzeae</taxon>
        <taxon>Oryzinae</taxon>
        <taxon>Oryza</taxon>
        <taxon>Oryza sativa</taxon>
    </lineage>
</organism>